<accession>A0ABS8I4A6</accession>
<organism evidence="1 2">
    <name type="scientific">Nostoc favosum CHAB5714</name>
    <dbReference type="NCBI Taxonomy" id="2780399"/>
    <lineage>
        <taxon>Bacteria</taxon>
        <taxon>Bacillati</taxon>
        <taxon>Cyanobacteriota</taxon>
        <taxon>Cyanophyceae</taxon>
        <taxon>Nostocales</taxon>
        <taxon>Nostocaceae</taxon>
        <taxon>Nostoc</taxon>
        <taxon>Nostoc favosum</taxon>
    </lineage>
</organism>
<proteinExistence type="predicted"/>
<evidence type="ECO:0000313" key="2">
    <source>
        <dbReference type="Proteomes" id="UP001199525"/>
    </source>
</evidence>
<comment type="caution">
    <text evidence="1">The sequence shown here is derived from an EMBL/GenBank/DDBJ whole genome shotgun (WGS) entry which is preliminary data.</text>
</comment>
<reference evidence="1 2" key="1">
    <citation type="journal article" date="2021" name="Microorganisms">
        <title>Genome Evolution of Filamentous Cyanobacterium Nostoc Species: From Facultative Symbiosis to Free Living.</title>
        <authorList>
            <person name="Huo D."/>
            <person name="Li H."/>
            <person name="Cai F."/>
            <person name="Guo X."/>
            <person name="Qiao Z."/>
            <person name="Wang W."/>
            <person name="Yu G."/>
            <person name="Li R."/>
        </authorList>
    </citation>
    <scope>NUCLEOTIDE SEQUENCE [LARGE SCALE GENOMIC DNA]</scope>
    <source>
        <strain evidence="1 2">CHAB 5714</strain>
    </source>
</reference>
<sequence length="66" mass="7376">MSVQIPADFNEEAVLGGGTKLGERGFSDFCTDYEQCYRERTVNNLHKRAQQLGFELIPQPQANAVS</sequence>
<protein>
    <submittedName>
        <fullName evidence="1">Uncharacterized protein</fullName>
    </submittedName>
</protein>
<dbReference type="RefSeq" id="WP_229483888.1">
    <property type="nucleotide sequence ID" value="NZ_JAIVFQ010000006.1"/>
</dbReference>
<keyword evidence="2" id="KW-1185">Reference proteome</keyword>
<gene>
    <name evidence="1" type="ORF">LC586_07155</name>
</gene>
<evidence type="ECO:0000313" key="1">
    <source>
        <dbReference type="EMBL" id="MCC5598998.1"/>
    </source>
</evidence>
<dbReference type="EMBL" id="JAIVFQ010000006">
    <property type="protein sequence ID" value="MCC5598998.1"/>
    <property type="molecule type" value="Genomic_DNA"/>
</dbReference>
<name>A0ABS8I4A6_9NOSO</name>
<dbReference type="Proteomes" id="UP001199525">
    <property type="component" value="Unassembled WGS sequence"/>
</dbReference>